<name>A0AAV7HV82_COTGL</name>
<sequence>MDRLLNRYSQLKTRVGVLGDCYQLTETATATAIAECGESYCERVSLCRSRASGEERRGRYELRAELVVVVVVDLECRGDHPPLPPPPVPNRAQEKGAQHNKAMLDFAHWLLCFIYNPAADTEPDNPSETPPEDAVPETLALFRREKAGSLDFYSSSSFSQLFLAVNTSPQAKVVVYFILLSLFIEQYPGGQDTDAGCWNSMGLKSFSTSGKDETTFQYIIYKWYNSHVNVSIYPTLILDVTAPDILPNCQYSPENRFTNVGMKRAQQKLYQIK</sequence>
<accession>A0AAV7HV82</accession>
<dbReference type="Proteomes" id="UP000826195">
    <property type="component" value="Unassembled WGS sequence"/>
</dbReference>
<evidence type="ECO:0000313" key="2">
    <source>
        <dbReference type="Proteomes" id="UP000826195"/>
    </source>
</evidence>
<organism evidence="1 2">
    <name type="scientific">Cotesia glomerata</name>
    <name type="common">Lepidopteran parasitic wasp</name>
    <name type="synonym">Apanteles glomeratus</name>
    <dbReference type="NCBI Taxonomy" id="32391"/>
    <lineage>
        <taxon>Eukaryota</taxon>
        <taxon>Metazoa</taxon>
        <taxon>Ecdysozoa</taxon>
        <taxon>Arthropoda</taxon>
        <taxon>Hexapoda</taxon>
        <taxon>Insecta</taxon>
        <taxon>Pterygota</taxon>
        <taxon>Neoptera</taxon>
        <taxon>Endopterygota</taxon>
        <taxon>Hymenoptera</taxon>
        <taxon>Apocrita</taxon>
        <taxon>Ichneumonoidea</taxon>
        <taxon>Braconidae</taxon>
        <taxon>Microgastrinae</taxon>
        <taxon>Cotesia</taxon>
    </lineage>
</organism>
<dbReference type="EMBL" id="JAHXZJ010002982">
    <property type="protein sequence ID" value="KAH0535281.1"/>
    <property type="molecule type" value="Genomic_DNA"/>
</dbReference>
<comment type="caution">
    <text evidence="1">The sequence shown here is derived from an EMBL/GenBank/DDBJ whole genome shotgun (WGS) entry which is preliminary data.</text>
</comment>
<keyword evidence="2" id="KW-1185">Reference proteome</keyword>
<gene>
    <name evidence="1" type="ORF">KQX54_015704</name>
</gene>
<protein>
    <submittedName>
        <fullName evidence="1">Uncharacterized protein</fullName>
    </submittedName>
</protein>
<dbReference type="AlphaFoldDB" id="A0AAV7HV82"/>
<evidence type="ECO:0000313" key="1">
    <source>
        <dbReference type="EMBL" id="KAH0535281.1"/>
    </source>
</evidence>
<reference evidence="1 2" key="1">
    <citation type="journal article" date="2021" name="J. Hered.">
        <title>A chromosome-level genome assembly of the parasitoid wasp, Cotesia glomerata (Hymenoptera: Braconidae).</title>
        <authorList>
            <person name="Pinto B.J."/>
            <person name="Weis J.J."/>
            <person name="Gamble T."/>
            <person name="Ode P.J."/>
            <person name="Paul R."/>
            <person name="Zaspel J.M."/>
        </authorList>
    </citation>
    <scope>NUCLEOTIDE SEQUENCE [LARGE SCALE GENOMIC DNA]</scope>
    <source>
        <strain evidence="1">CgM1</strain>
    </source>
</reference>
<proteinExistence type="predicted"/>